<dbReference type="Gene3D" id="3.90.1150.200">
    <property type="match status" value="1"/>
</dbReference>
<dbReference type="EMBL" id="CP068053">
    <property type="protein sequence ID" value="QQT01236.1"/>
    <property type="molecule type" value="Genomic_DNA"/>
</dbReference>
<reference evidence="2 3" key="1">
    <citation type="submission" date="2021-01" db="EMBL/GenBank/DDBJ databases">
        <title>FDA dAtabase for Regulatory Grade micrObial Sequences (FDA-ARGOS): Supporting development and validation of Infectious Disease Dx tests.</title>
        <authorList>
            <person name="Nelson B."/>
            <person name="Plummer A."/>
            <person name="Tallon L."/>
            <person name="Sadzewicz L."/>
            <person name="Zhao X."/>
            <person name="Boylan J."/>
            <person name="Ott S."/>
            <person name="Bowen H."/>
            <person name="Vavikolanu K."/>
            <person name="Mehta A."/>
            <person name="Aluvathingal J."/>
            <person name="Nadendla S."/>
            <person name="Myers T."/>
            <person name="Yan Y."/>
            <person name="Sichtig H."/>
        </authorList>
    </citation>
    <scope>NUCLEOTIDE SEQUENCE [LARGE SCALE GENOMIC DNA]</scope>
    <source>
        <strain evidence="2 3">FDAARGOS_1161</strain>
    </source>
</reference>
<gene>
    <name evidence="2" type="ORF">I6J18_04940</name>
</gene>
<dbReference type="RefSeq" id="WP_040374106.1">
    <property type="nucleotide sequence ID" value="NZ_CP068053.1"/>
</dbReference>
<evidence type="ECO:0000259" key="1">
    <source>
        <dbReference type="Pfam" id="PF08818"/>
    </source>
</evidence>
<feature type="domain" description="YdhG-like" evidence="1">
    <location>
        <begin position="11"/>
        <end position="127"/>
    </location>
</feature>
<evidence type="ECO:0000313" key="3">
    <source>
        <dbReference type="Proteomes" id="UP000595254"/>
    </source>
</evidence>
<organism evidence="2 3">
    <name type="scientific">Peribacillus psychrosaccharolyticus</name>
    <name type="common">Bacillus psychrosaccharolyticus</name>
    <dbReference type="NCBI Taxonomy" id="1407"/>
    <lineage>
        <taxon>Bacteria</taxon>
        <taxon>Bacillati</taxon>
        <taxon>Bacillota</taxon>
        <taxon>Bacilli</taxon>
        <taxon>Bacillales</taxon>
        <taxon>Bacillaceae</taxon>
        <taxon>Peribacillus</taxon>
    </lineage>
</organism>
<name>A0A974NNJ1_PERPY</name>
<dbReference type="Proteomes" id="UP000595254">
    <property type="component" value="Chromosome"/>
</dbReference>
<keyword evidence="3" id="KW-1185">Reference proteome</keyword>
<dbReference type="KEGG" id="ppsr:I6J18_04940"/>
<dbReference type="AlphaFoldDB" id="A0A974NNJ1"/>
<sequence>MKYDHLVDKNKREAYIKLVETIEQNLPNGFKKVEEYGGIGYVVPHSLYPKGYHVTPDKPLPFLGLIAQKQHIGLYHMGIYADTELLQWFQQEYARQVPTKLNMGKSCIRLTNTKHIPYKLIGDLLQKITPQQWIELYERQLVKK</sequence>
<protein>
    <submittedName>
        <fullName evidence="2">DUF1801 domain-containing protein</fullName>
    </submittedName>
</protein>
<proteinExistence type="predicted"/>
<evidence type="ECO:0000313" key="2">
    <source>
        <dbReference type="EMBL" id="QQT01236.1"/>
    </source>
</evidence>
<dbReference type="InterPro" id="IPR014922">
    <property type="entry name" value="YdhG-like"/>
</dbReference>
<dbReference type="Pfam" id="PF08818">
    <property type="entry name" value="DUF1801"/>
    <property type="match status" value="1"/>
</dbReference>
<accession>A0A974NNJ1</accession>